<sequence length="1302" mass="152042">MQKTKKLVNHCRTNGIELYVVNKKLRYKSLKGKITKELLNELKEHKNEIIEYLEQEKESDGKIDINMSFSLTPVQSAYVLGRSDSYSLGGVSCHIYQEFIYEKLDVNRVEKIWNKIINKNPMLRAVVNPNSTQKVIEKTPRYRVMEGKRKTLRNKLENKHYILGEWPMFDIGISQERKYSVLHFSMDFLIADWLSIWNLLKEFEDMYFNCEDIQIMDNSKYTYADYIKSIHIKSRSNKYFKDKEFWKNHKNEIKAAPHLPLLEEKSDTDDFIRHSLLLRREDWEFFNKTSRENGLTPTAAILSIYNETLKRFSINKDFSIILTTFNLEERKKFGNIVGDFTNTSIISTTSTNCPFKDATQSINKQIFRNLDHSSYSGVEVLRDLSKSIGSKEFLLPFVFTSAIGLNNRDMIGKYDYGISQTPQVLIDCQTIDTPEGLRINWDVRKNKLSEMLVKDMFNYFEKNLIKLSQKTSEWNKNTGHYLSPLEINYLYGAENLNKYSPIKLLDKIEHSTVLHCSDYSYIRNCTMRDELCLGIMLKTLINLGVFKETEKNKYKLAEQYNQRDDQKYSWVIHRWIDQLNVMGIIEKNSLSKEYEAELEHDEHFYIITWERLFSRWVETHGDLNVLKYIKSNLENLEKIIKGEIDPISLLYPNGSTVYTKALYENSYSASVINDCISSVVEKIIKEKRQNKIRILEIGAGTGATTKEILKKLENVNYEYFFTDSQKYFFPEAKKTYRNNKNIKIKKLNIDLSPVDQGFDEKYFDIIIAAYVLDNTKDVPKTLEHISEIIAPDGYLLFSEPSRNEPWLMASQALLMEEPLDEYRNDCFFLTVEQWVRMLNSMDGKYQTKIFPEDSVIRERLSATLFVKKISNMNSIRSSYRDSNNEKRSGKSDIQDENNFEIPMTSLELKIKNICKNTFDVKEIKKNTNFYDIGVDSLMMAKFVTELKDDIITDLPFEYLLRECIKNPTIDGVAEIIKSGNNLENVETNENDYSIVSQRLIESDCNTKDKVLRVLINGAFGNVSDLEKLGIQLVNQNKGDVLILGVSNKDLYLSTQNDKLISRLISQYYECIVRQDYKDVQLIGYSSSGTMAIEVARRLLESGINIKNLSIIEGGILPDIKYDEIILEFIFLRAFNIDLGDFEVKDRNVIDGLIKQNVNYLLNLEVKDVIKNLKDQQDVRILKALQNKEQDERFHEYFKLIKDKQEKHITEKSFSELYKIFKKSIEIQKFVPDPYFGNIDYYIASDNIGIYKHFEKLMGNLSEIIIGDINRYDIPGNHYSSVQSLNNAKILAKKLEIKVMSKH</sequence>
<comment type="caution">
    <text evidence="4">The sequence shown here is derived from an EMBL/GenBank/DDBJ whole genome shotgun (WGS) entry which is preliminary data.</text>
</comment>
<dbReference type="Gene3D" id="3.30.559.30">
    <property type="entry name" value="Nonribosomal peptide synthetase, condensation domain"/>
    <property type="match status" value="1"/>
</dbReference>
<evidence type="ECO:0000256" key="2">
    <source>
        <dbReference type="ARBA" id="ARBA00022598"/>
    </source>
</evidence>
<dbReference type="GO" id="GO:0005737">
    <property type="term" value="C:cytoplasm"/>
    <property type="evidence" value="ECO:0007669"/>
    <property type="project" value="TreeGrafter"/>
</dbReference>
<dbReference type="Gene3D" id="3.40.50.150">
    <property type="entry name" value="Vaccinia Virus protein VP39"/>
    <property type="match status" value="1"/>
</dbReference>
<dbReference type="SUPFAM" id="SSF47336">
    <property type="entry name" value="ACP-like"/>
    <property type="match status" value="1"/>
</dbReference>
<dbReference type="EMBL" id="PKGS01000005">
    <property type="protein sequence ID" value="PKZ15755.1"/>
    <property type="molecule type" value="Genomic_DNA"/>
</dbReference>
<name>A0A2I1M6K9_9FIRM</name>
<evidence type="ECO:0000313" key="4">
    <source>
        <dbReference type="EMBL" id="PKZ15755.1"/>
    </source>
</evidence>
<evidence type="ECO:0000256" key="1">
    <source>
        <dbReference type="ARBA" id="ARBA00001957"/>
    </source>
</evidence>
<reference evidence="4 5" key="1">
    <citation type="submission" date="2017-12" db="EMBL/GenBank/DDBJ databases">
        <title>Phylogenetic diversity of female urinary microbiome.</title>
        <authorList>
            <person name="Thomas-White K."/>
            <person name="Wolfe A.J."/>
        </authorList>
    </citation>
    <scope>NUCLEOTIDE SEQUENCE [LARGE SCALE GENOMIC DNA]</scope>
    <source>
        <strain evidence="4 5">UMB0119</strain>
    </source>
</reference>
<dbReference type="Gene3D" id="1.10.1200.10">
    <property type="entry name" value="ACP-like"/>
    <property type="match status" value="1"/>
</dbReference>
<dbReference type="SUPFAM" id="SSF52777">
    <property type="entry name" value="CoA-dependent acyltransferases"/>
    <property type="match status" value="2"/>
</dbReference>
<dbReference type="Pfam" id="PF00550">
    <property type="entry name" value="PP-binding"/>
    <property type="match status" value="1"/>
</dbReference>
<dbReference type="GO" id="GO:0031177">
    <property type="term" value="F:phosphopantetheine binding"/>
    <property type="evidence" value="ECO:0007669"/>
    <property type="project" value="TreeGrafter"/>
</dbReference>
<dbReference type="InterPro" id="IPR041464">
    <property type="entry name" value="TubC_N"/>
</dbReference>
<evidence type="ECO:0000259" key="3">
    <source>
        <dbReference type="PROSITE" id="PS50075"/>
    </source>
</evidence>
<dbReference type="Proteomes" id="UP000234335">
    <property type="component" value="Unassembled WGS sequence"/>
</dbReference>
<dbReference type="Pfam" id="PF13489">
    <property type="entry name" value="Methyltransf_23"/>
    <property type="match status" value="1"/>
</dbReference>
<dbReference type="Gene3D" id="1.10.10.1830">
    <property type="entry name" value="Non-ribosomal peptide synthase, adenylation domain"/>
    <property type="match status" value="1"/>
</dbReference>
<dbReference type="GO" id="GO:0044550">
    <property type="term" value="P:secondary metabolite biosynthetic process"/>
    <property type="evidence" value="ECO:0007669"/>
    <property type="project" value="TreeGrafter"/>
</dbReference>
<gene>
    <name evidence="4" type="ORF">CYJ34_06960</name>
</gene>
<dbReference type="SUPFAM" id="SSF53474">
    <property type="entry name" value="alpha/beta-Hydrolases"/>
    <property type="match status" value="1"/>
</dbReference>
<dbReference type="InterPro" id="IPR029063">
    <property type="entry name" value="SAM-dependent_MTases_sf"/>
</dbReference>
<dbReference type="CDD" id="cd02440">
    <property type="entry name" value="AdoMet_MTases"/>
    <property type="match status" value="1"/>
</dbReference>
<dbReference type="SUPFAM" id="SSF53335">
    <property type="entry name" value="S-adenosyl-L-methionine-dependent methyltransferases"/>
    <property type="match status" value="1"/>
</dbReference>
<feature type="domain" description="Carrier" evidence="3">
    <location>
        <begin position="901"/>
        <end position="980"/>
    </location>
</feature>
<dbReference type="InterPro" id="IPR023213">
    <property type="entry name" value="CAT-like_dom_sf"/>
</dbReference>
<keyword evidence="2" id="KW-0436">Ligase</keyword>
<protein>
    <recommendedName>
        <fullName evidence="3">Carrier domain-containing protein</fullName>
    </recommendedName>
</protein>
<dbReference type="InterPro" id="IPR036736">
    <property type="entry name" value="ACP-like_sf"/>
</dbReference>
<dbReference type="PROSITE" id="PS50075">
    <property type="entry name" value="CARRIER"/>
    <property type="match status" value="1"/>
</dbReference>
<comment type="cofactor">
    <cofactor evidence="1">
        <name>pantetheine 4'-phosphate</name>
        <dbReference type="ChEBI" id="CHEBI:47942"/>
    </cofactor>
</comment>
<dbReference type="PANTHER" id="PTHR45527:SF10">
    <property type="entry name" value="PYOCHELIN SYNTHASE PCHF"/>
    <property type="match status" value="1"/>
</dbReference>
<dbReference type="InterPro" id="IPR009081">
    <property type="entry name" value="PP-bd_ACP"/>
</dbReference>
<dbReference type="GO" id="GO:0043041">
    <property type="term" value="P:amino acid activation for nonribosomal peptide biosynthetic process"/>
    <property type="evidence" value="ECO:0007669"/>
    <property type="project" value="TreeGrafter"/>
</dbReference>
<dbReference type="PANTHER" id="PTHR45527">
    <property type="entry name" value="NONRIBOSOMAL PEPTIDE SYNTHETASE"/>
    <property type="match status" value="1"/>
</dbReference>
<dbReference type="InterPro" id="IPR044894">
    <property type="entry name" value="TubC_N_sf"/>
</dbReference>
<dbReference type="GO" id="GO:0008610">
    <property type="term" value="P:lipid biosynthetic process"/>
    <property type="evidence" value="ECO:0007669"/>
    <property type="project" value="UniProtKB-ARBA"/>
</dbReference>
<accession>A0A2I1M6K9</accession>
<keyword evidence="5" id="KW-1185">Reference proteome</keyword>
<dbReference type="RefSeq" id="WP_101540576.1">
    <property type="nucleotide sequence ID" value="NZ_PKGS01000005.1"/>
</dbReference>
<dbReference type="InterPro" id="IPR029058">
    <property type="entry name" value="AB_hydrolase_fold"/>
</dbReference>
<dbReference type="Pfam" id="PF00668">
    <property type="entry name" value="Condensation"/>
    <property type="match status" value="1"/>
</dbReference>
<dbReference type="InterPro" id="IPR001242">
    <property type="entry name" value="Condensation_dom"/>
</dbReference>
<dbReference type="Gene3D" id="3.40.50.1820">
    <property type="entry name" value="alpha/beta hydrolase"/>
    <property type="match status" value="1"/>
</dbReference>
<dbReference type="Gene3D" id="3.30.559.10">
    <property type="entry name" value="Chloramphenicol acetyltransferase-like domain"/>
    <property type="match status" value="1"/>
</dbReference>
<evidence type="ECO:0000313" key="5">
    <source>
        <dbReference type="Proteomes" id="UP000234335"/>
    </source>
</evidence>
<dbReference type="GO" id="GO:0016874">
    <property type="term" value="F:ligase activity"/>
    <property type="evidence" value="ECO:0007669"/>
    <property type="project" value="UniProtKB-KW"/>
</dbReference>
<dbReference type="Pfam" id="PF18563">
    <property type="entry name" value="TubC_N"/>
    <property type="match status" value="1"/>
</dbReference>
<organism evidence="4 5">
    <name type="scientific">Anaerococcus octavius</name>
    <dbReference type="NCBI Taxonomy" id="54007"/>
    <lineage>
        <taxon>Bacteria</taxon>
        <taxon>Bacillati</taxon>
        <taxon>Bacillota</taxon>
        <taxon>Tissierellia</taxon>
        <taxon>Tissierellales</taxon>
        <taxon>Peptoniphilaceae</taxon>
        <taxon>Anaerococcus</taxon>
    </lineage>
</organism>
<proteinExistence type="predicted"/>